<feature type="transmembrane region" description="Helical" evidence="7">
    <location>
        <begin position="9"/>
        <end position="32"/>
    </location>
</feature>
<dbReference type="PANTHER" id="PTHR43227">
    <property type="entry name" value="BLL4140 PROTEIN"/>
    <property type="match status" value="1"/>
</dbReference>
<dbReference type="Proteomes" id="UP000184184">
    <property type="component" value="Unassembled WGS sequence"/>
</dbReference>
<dbReference type="CDD" id="cd06261">
    <property type="entry name" value="TM_PBP2"/>
    <property type="match status" value="1"/>
</dbReference>
<dbReference type="RefSeq" id="WP_073203130.1">
    <property type="nucleotide sequence ID" value="NZ_FRCZ01000009.1"/>
</dbReference>
<evidence type="ECO:0000259" key="8">
    <source>
        <dbReference type="PROSITE" id="PS50928"/>
    </source>
</evidence>
<proteinExistence type="inferred from homology"/>
<evidence type="ECO:0000256" key="7">
    <source>
        <dbReference type="RuleBase" id="RU363032"/>
    </source>
</evidence>
<feature type="domain" description="ABC transmembrane type-1" evidence="8">
    <location>
        <begin position="68"/>
        <end position="282"/>
    </location>
</feature>
<evidence type="ECO:0000256" key="3">
    <source>
        <dbReference type="ARBA" id="ARBA00022475"/>
    </source>
</evidence>
<dbReference type="GO" id="GO:0005886">
    <property type="term" value="C:plasma membrane"/>
    <property type="evidence" value="ECO:0007669"/>
    <property type="project" value="UniProtKB-SubCell"/>
</dbReference>
<gene>
    <name evidence="9" type="ORF">SAMN05216179_3526</name>
</gene>
<evidence type="ECO:0000256" key="5">
    <source>
        <dbReference type="ARBA" id="ARBA00022989"/>
    </source>
</evidence>
<keyword evidence="4 7" id="KW-0812">Transmembrane</keyword>
<feature type="transmembrane region" description="Helical" evidence="7">
    <location>
        <begin position="72"/>
        <end position="93"/>
    </location>
</feature>
<comment type="similarity">
    <text evidence="7">Belongs to the binding-protein-dependent transport system permease family.</text>
</comment>
<organism evidence="9 10">
    <name type="scientific">Gracilibacillus kekensis</name>
    <dbReference type="NCBI Taxonomy" id="1027249"/>
    <lineage>
        <taxon>Bacteria</taxon>
        <taxon>Bacillati</taxon>
        <taxon>Bacillota</taxon>
        <taxon>Bacilli</taxon>
        <taxon>Bacillales</taxon>
        <taxon>Bacillaceae</taxon>
        <taxon>Gracilibacillus</taxon>
    </lineage>
</organism>
<evidence type="ECO:0000256" key="1">
    <source>
        <dbReference type="ARBA" id="ARBA00004651"/>
    </source>
</evidence>
<dbReference type="PANTHER" id="PTHR43227:SF8">
    <property type="entry name" value="DIACETYLCHITOBIOSE UPTAKE SYSTEM PERMEASE PROTEIN DASB"/>
    <property type="match status" value="1"/>
</dbReference>
<dbReference type="STRING" id="1027249.SAMN05216179_3526"/>
<feature type="transmembrane region" description="Helical" evidence="7">
    <location>
        <begin position="202"/>
        <end position="226"/>
    </location>
</feature>
<dbReference type="InterPro" id="IPR000515">
    <property type="entry name" value="MetI-like"/>
</dbReference>
<dbReference type="PROSITE" id="PS50928">
    <property type="entry name" value="ABC_TM1"/>
    <property type="match status" value="1"/>
</dbReference>
<keyword evidence="10" id="KW-1185">Reference proteome</keyword>
<keyword evidence="2 7" id="KW-0813">Transport</keyword>
<dbReference type="InterPro" id="IPR035906">
    <property type="entry name" value="MetI-like_sf"/>
</dbReference>
<accession>A0A1M7QSR4</accession>
<keyword evidence="5 7" id="KW-1133">Transmembrane helix</keyword>
<comment type="subcellular location">
    <subcellularLocation>
        <location evidence="1 7">Cell membrane</location>
        <topology evidence="1 7">Multi-pass membrane protein</topology>
    </subcellularLocation>
</comment>
<keyword evidence="3" id="KW-1003">Cell membrane</keyword>
<evidence type="ECO:0000256" key="6">
    <source>
        <dbReference type="ARBA" id="ARBA00023136"/>
    </source>
</evidence>
<dbReference type="InterPro" id="IPR050809">
    <property type="entry name" value="UgpAE/MalFG_permease"/>
</dbReference>
<dbReference type="EMBL" id="FRCZ01000009">
    <property type="protein sequence ID" value="SHN34664.1"/>
    <property type="molecule type" value="Genomic_DNA"/>
</dbReference>
<protein>
    <submittedName>
        <fullName evidence="9">Carbohydrate ABC transporter membrane protein 1, CUT1 family</fullName>
    </submittedName>
</protein>
<feature type="transmembrane region" description="Helical" evidence="7">
    <location>
        <begin position="105"/>
        <end position="125"/>
    </location>
</feature>
<dbReference type="Pfam" id="PF00528">
    <property type="entry name" value="BPD_transp_1"/>
    <property type="match status" value="1"/>
</dbReference>
<dbReference type="OrthoDB" id="9809173at2"/>
<evidence type="ECO:0000256" key="4">
    <source>
        <dbReference type="ARBA" id="ARBA00022692"/>
    </source>
</evidence>
<reference evidence="9 10" key="1">
    <citation type="submission" date="2016-11" db="EMBL/GenBank/DDBJ databases">
        <authorList>
            <person name="Jaros S."/>
            <person name="Januszkiewicz K."/>
            <person name="Wedrychowicz H."/>
        </authorList>
    </citation>
    <scope>NUCLEOTIDE SEQUENCE [LARGE SCALE GENOMIC DNA]</scope>
    <source>
        <strain evidence="9 10">CGMCC 1.10681</strain>
    </source>
</reference>
<feature type="transmembrane region" description="Helical" evidence="7">
    <location>
        <begin position="258"/>
        <end position="281"/>
    </location>
</feature>
<dbReference type="AlphaFoldDB" id="A0A1M7QSR4"/>
<feature type="transmembrane region" description="Helical" evidence="7">
    <location>
        <begin position="157"/>
        <end position="181"/>
    </location>
</feature>
<evidence type="ECO:0000313" key="10">
    <source>
        <dbReference type="Proteomes" id="UP000184184"/>
    </source>
</evidence>
<keyword evidence="6 7" id="KW-0472">Membrane</keyword>
<dbReference type="SUPFAM" id="SSF161098">
    <property type="entry name" value="MetI-like"/>
    <property type="match status" value="1"/>
</dbReference>
<dbReference type="GO" id="GO:0055085">
    <property type="term" value="P:transmembrane transport"/>
    <property type="evidence" value="ECO:0007669"/>
    <property type="project" value="InterPro"/>
</dbReference>
<dbReference type="Gene3D" id="1.10.3720.10">
    <property type="entry name" value="MetI-like"/>
    <property type="match status" value="1"/>
</dbReference>
<sequence length="296" mass="33223">MQNILRVKYLLALTLLPTLLLYTFIVIVPIIWSSYYGFFKWSGMNEPSFIGWSNYMEVVNDPIFWRALKNNLIIVAASVFGQVPIALILALMLRKTSLFQKFVRSAVFLPMVISTVVVGLIWGYIYNPEFGIVNAFLETVGLETWTRAWLSDRSVNMYAVAIPIIWNYIGPYLIIFIAAIQNVPNEIEDAAKIDGANGLKKLIYVTLPMMWTTIKVAVVLCISGSLKAFDQVFVMTGGGPAQSTELLATYMYNNTFVIYRYGFGSAISTMIVIVSLVLILFSQVIMKRKDEGGIGI</sequence>
<name>A0A1M7QSR4_9BACI</name>
<evidence type="ECO:0000256" key="2">
    <source>
        <dbReference type="ARBA" id="ARBA00022448"/>
    </source>
</evidence>
<evidence type="ECO:0000313" key="9">
    <source>
        <dbReference type="EMBL" id="SHN34664.1"/>
    </source>
</evidence>